<reference evidence="10" key="1">
    <citation type="journal article" date="2017" name="bioRxiv">
        <title>Comparative analysis of the genomes of Stylophora pistillata and Acropora digitifera provides evidence for extensive differences between species of corals.</title>
        <authorList>
            <person name="Voolstra C.R."/>
            <person name="Li Y."/>
            <person name="Liew Y.J."/>
            <person name="Baumgarten S."/>
            <person name="Zoccola D."/>
            <person name="Flot J.-F."/>
            <person name="Tambutte S."/>
            <person name="Allemand D."/>
            <person name="Aranda M."/>
        </authorList>
    </citation>
    <scope>NUCLEOTIDE SEQUENCE [LARGE SCALE GENOMIC DNA]</scope>
</reference>
<dbReference type="InterPro" id="IPR029055">
    <property type="entry name" value="Ntn_hydrolases_N"/>
</dbReference>
<evidence type="ECO:0000313" key="9">
    <source>
        <dbReference type="EMBL" id="PFX20431.1"/>
    </source>
</evidence>
<organism evidence="9 10">
    <name type="scientific">Stylophora pistillata</name>
    <name type="common">Smooth cauliflower coral</name>
    <dbReference type="NCBI Taxonomy" id="50429"/>
    <lineage>
        <taxon>Eukaryota</taxon>
        <taxon>Metazoa</taxon>
        <taxon>Cnidaria</taxon>
        <taxon>Anthozoa</taxon>
        <taxon>Hexacorallia</taxon>
        <taxon>Scleractinia</taxon>
        <taxon>Astrocoeniina</taxon>
        <taxon>Pocilloporidae</taxon>
        <taxon>Stylophora</taxon>
    </lineage>
</organism>
<name>A0A2B4RS62_STYPI</name>
<feature type="active site" description="Nucleophile" evidence="6">
    <location>
        <position position="418"/>
    </location>
</feature>
<accession>A0A2B4RS62</accession>
<dbReference type="EMBL" id="LSMT01000317">
    <property type="protein sequence ID" value="PFX20431.1"/>
    <property type="molecule type" value="Genomic_DNA"/>
</dbReference>
<dbReference type="PANTHER" id="PTHR11686:SF9">
    <property type="entry name" value="RE13973P"/>
    <property type="match status" value="1"/>
</dbReference>
<dbReference type="PRINTS" id="PR01210">
    <property type="entry name" value="GGTRANSPTASE"/>
</dbReference>
<keyword evidence="3" id="KW-0378">Hydrolase</keyword>
<evidence type="ECO:0000256" key="1">
    <source>
        <dbReference type="ARBA" id="ARBA00022670"/>
    </source>
</evidence>
<keyword evidence="1" id="KW-0645">Protease</keyword>
<evidence type="ECO:0000256" key="7">
    <source>
        <dbReference type="PIRSR" id="PIRSR600101-2"/>
    </source>
</evidence>
<comment type="caution">
    <text evidence="9">The sequence shown here is derived from an EMBL/GenBank/DDBJ whole genome shotgun (WGS) entry which is preliminary data.</text>
</comment>
<dbReference type="Gene3D" id="3.60.20.40">
    <property type="match status" value="2"/>
</dbReference>
<dbReference type="InterPro" id="IPR043137">
    <property type="entry name" value="GGT_ssub_C"/>
</dbReference>
<dbReference type="AlphaFoldDB" id="A0A2B4RS62"/>
<keyword evidence="8" id="KW-0732">Signal</keyword>
<gene>
    <name evidence="9" type="primary">GGT1</name>
    <name evidence="9" type="ORF">AWC38_SpisGene15118</name>
</gene>
<evidence type="ECO:0000256" key="2">
    <source>
        <dbReference type="ARBA" id="ARBA00022679"/>
    </source>
</evidence>
<sequence length="753" mass="84272">MCLVKRSLVVITLLCCIGGATGNYATGTGKQIKELLKNGSRADIKQSRSLSPKYSVPVKFKTAAVAADHKKCSEHGAEILRDQHGNAVDAAIATALCVGVVNAHSAGIGGGGFMIIYDKKRAKTTAINFREMVSRHEHARTMKDFLNLKQKWKERERRKNISGEGEFIGVPGELRGFELAWKKYGRLPWRKLFQPAIEIATKGFPAHRALVKAVRINWVNVTHDSGLRELFRRNGRIIKEGDIIKRTKYGKTLSKIANSGADLFYTGKIANKIVKDVKSIGSCINLRDLKEYRATEVEPLEVSLPGVKGYKLLTVPPPAGGAALINILNILKGFNFSANDMKHQPILTYHRMIEAFNFVAAKQTYLTDPDFDEDVNEIVKEMLDPEKSEQIRRLISDKTHSFDYYGPINYNVDITDGTTHVSVLDAEGNAVSLTTSINKYFGAKLRSPKLGIIYNDQLLDTYENVRLKQFKLAIDELKPYKRPVSLASPSIILDKAGNVKMVFGAAGGKFITTALAQQATFTALEYSQDFGKHVITKESLKTVKKWAAKYFTHEESYYPVPQTCTEFADVNFMLPLPSEEIKSETESAMKKFLGKYRPLRQRTVWEETTKNKTGVLPPAVYTTQEDSTEVNLGSGNDSNFGDQPVGLSSDKGTVRATSEGGNVTDVTFVDDCIVEVAVSEVLMNYFWFRDSLKDAVSKTRLHSQLFPNLVLVEKTFPKQYVDELKRFGHKITNDTVDITEFFEPDKDFQVRYT</sequence>
<feature type="binding site" evidence="7">
    <location>
        <position position="508"/>
    </location>
    <ligand>
        <name>L-glutamate</name>
        <dbReference type="ChEBI" id="CHEBI:29985"/>
    </ligand>
</feature>
<dbReference type="GO" id="GO:0006508">
    <property type="term" value="P:proteolysis"/>
    <property type="evidence" value="ECO:0007669"/>
    <property type="project" value="UniProtKB-KW"/>
</dbReference>
<dbReference type="GO" id="GO:0016746">
    <property type="term" value="F:acyltransferase activity"/>
    <property type="evidence" value="ECO:0007669"/>
    <property type="project" value="UniProtKB-KW"/>
</dbReference>
<keyword evidence="2" id="KW-0808">Transferase</keyword>
<dbReference type="InterPro" id="IPR043138">
    <property type="entry name" value="GGT_lsub"/>
</dbReference>
<feature type="chain" id="PRO_5012767111" evidence="8">
    <location>
        <begin position="23"/>
        <end position="753"/>
    </location>
</feature>
<feature type="binding site" evidence="7">
    <location>
        <position position="130"/>
    </location>
    <ligand>
        <name>L-glutamate</name>
        <dbReference type="ChEBI" id="CHEBI:29985"/>
    </ligand>
</feature>
<feature type="binding site" evidence="7">
    <location>
        <position position="460"/>
    </location>
    <ligand>
        <name>L-glutamate</name>
        <dbReference type="ChEBI" id="CHEBI:29985"/>
    </ligand>
</feature>
<evidence type="ECO:0000256" key="5">
    <source>
        <dbReference type="ARBA" id="ARBA00023315"/>
    </source>
</evidence>
<evidence type="ECO:0000256" key="4">
    <source>
        <dbReference type="ARBA" id="ARBA00023180"/>
    </source>
</evidence>
<dbReference type="Proteomes" id="UP000225706">
    <property type="component" value="Unassembled WGS sequence"/>
</dbReference>
<dbReference type="InterPro" id="IPR000101">
    <property type="entry name" value="GGT_peptidase"/>
</dbReference>
<dbReference type="PANTHER" id="PTHR11686">
    <property type="entry name" value="GAMMA GLUTAMYL TRANSPEPTIDASE"/>
    <property type="match status" value="1"/>
</dbReference>
<dbReference type="GO" id="GO:0036374">
    <property type="term" value="F:glutathione hydrolase activity"/>
    <property type="evidence" value="ECO:0007669"/>
    <property type="project" value="InterPro"/>
</dbReference>
<proteinExistence type="predicted"/>
<dbReference type="Pfam" id="PF01019">
    <property type="entry name" value="G_glu_transpept"/>
    <property type="match status" value="2"/>
</dbReference>
<feature type="binding site" evidence="7">
    <location>
        <begin position="436"/>
        <end position="438"/>
    </location>
    <ligand>
        <name>L-glutamate</name>
        <dbReference type="ChEBI" id="CHEBI:29985"/>
    </ligand>
</feature>
<protein>
    <submittedName>
        <fullName evidence="9">Gamma-glutamyltranspeptidase 1</fullName>
    </submittedName>
</protein>
<dbReference type="SUPFAM" id="SSF56235">
    <property type="entry name" value="N-terminal nucleophile aminohydrolases (Ntn hydrolases)"/>
    <property type="match status" value="2"/>
</dbReference>
<evidence type="ECO:0000256" key="8">
    <source>
        <dbReference type="SAM" id="SignalP"/>
    </source>
</evidence>
<keyword evidence="5" id="KW-0012">Acyltransferase</keyword>
<evidence type="ECO:0000313" key="10">
    <source>
        <dbReference type="Proteomes" id="UP000225706"/>
    </source>
</evidence>
<feature type="signal peptide" evidence="8">
    <location>
        <begin position="1"/>
        <end position="22"/>
    </location>
</feature>
<dbReference type="Gene3D" id="1.10.246.130">
    <property type="match status" value="1"/>
</dbReference>
<keyword evidence="4" id="KW-0325">Glycoprotein</keyword>
<evidence type="ECO:0000256" key="6">
    <source>
        <dbReference type="PIRSR" id="PIRSR600101-1"/>
    </source>
</evidence>
<keyword evidence="10" id="KW-1185">Reference proteome</keyword>
<evidence type="ECO:0000256" key="3">
    <source>
        <dbReference type="ARBA" id="ARBA00022801"/>
    </source>
</evidence>
<dbReference type="GO" id="GO:0005886">
    <property type="term" value="C:plasma membrane"/>
    <property type="evidence" value="ECO:0007669"/>
    <property type="project" value="TreeGrafter"/>
</dbReference>
<dbReference type="OrthoDB" id="1081007at2759"/>
<dbReference type="FunFam" id="1.10.246.130:FF:000005">
    <property type="entry name" value="Gamma-glutamyltranspeptidase 1, putative"/>
    <property type="match status" value="1"/>
</dbReference>
<dbReference type="GO" id="GO:0006751">
    <property type="term" value="P:glutathione catabolic process"/>
    <property type="evidence" value="ECO:0007669"/>
    <property type="project" value="InterPro"/>
</dbReference>